<dbReference type="GO" id="GO:0008198">
    <property type="term" value="F:ferrous iron binding"/>
    <property type="evidence" value="ECO:0000318"/>
    <property type="project" value="GO_Central"/>
</dbReference>
<dbReference type="KEGG" id="tps:THAPSDRAFT_6486"/>
<reference evidence="3 4" key="1">
    <citation type="journal article" date="2004" name="Science">
        <title>The genome of the diatom Thalassiosira pseudonana: ecology, evolution, and metabolism.</title>
        <authorList>
            <person name="Armbrust E.V."/>
            <person name="Berges J.A."/>
            <person name="Bowler C."/>
            <person name="Green B.R."/>
            <person name="Martinez D."/>
            <person name="Putnam N.H."/>
            <person name="Zhou S."/>
            <person name="Allen A.E."/>
            <person name="Apt K.E."/>
            <person name="Bechner M."/>
            <person name="Brzezinski M.A."/>
            <person name="Chaal B.K."/>
            <person name="Chiovitti A."/>
            <person name="Davis A.K."/>
            <person name="Demarest M.S."/>
            <person name="Detter J.C."/>
            <person name="Glavina T."/>
            <person name="Goodstein D."/>
            <person name="Hadi M.Z."/>
            <person name="Hellsten U."/>
            <person name="Hildebrand M."/>
            <person name="Jenkins B.D."/>
            <person name="Jurka J."/>
            <person name="Kapitonov V.V."/>
            <person name="Kroger N."/>
            <person name="Lau W.W."/>
            <person name="Lane T.W."/>
            <person name="Larimer F.W."/>
            <person name="Lippmeier J.C."/>
            <person name="Lucas S."/>
            <person name="Medina M."/>
            <person name="Montsant A."/>
            <person name="Obornik M."/>
            <person name="Parker M.S."/>
            <person name="Palenik B."/>
            <person name="Pazour G.J."/>
            <person name="Richardson P.M."/>
            <person name="Rynearson T.A."/>
            <person name="Saito M.A."/>
            <person name="Schwartz D.C."/>
            <person name="Thamatrakoln K."/>
            <person name="Valentin K."/>
            <person name="Vardi A."/>
            <person name="Wilkerson F.P."/>
            <person name="Rokhsar D.S."/>
        </authorList>
    </citation>
    <scope>NUCLEOTIDE SEQUENCE [LARGE SCALE GENOMIC DNA]</scope>
    <source>
        <strain evidence="3 4">CCMP1335</strain>
    </source>
</reference>
<dbReference type="InterPro" id="IPR032852">
    <property type="entry name" value="ALKBH2"/>
</dbReference>
<reference evidence="3 4" key="2">
    <citation type="journal article" date="2008" name="Nature">
        <title>The Phaeodactylum genome reveals the evolutionary history of diatom genomes.</title>
        <authorList>
            <person name="Bowler C."/>
            <person name="Allen A.E."/>
            <person name="Badger J.H."/>
            <person name="Grimwood J."/>
            <person name="Jabbari K."/>
            <person name="Kuo A."/>
            <person name="Maheswari U."/>
            <person name="Martens C."/>
            <person name="Maumus F."/>
            <person name="Otillar R.P."/>
            <person name="Rayko E."/>
            <person name="Salamov A."/>
            <person name="Vandepoele K."/>
            <person name="Beszteri B."/>
            <person name="Gruber A."/>
            <person name="Heijde M."/>
            <person name="Katinka M."/>
            <person name="Mock T."/>
            <person name="Valentin K."/>
            <person name="Verret F."/>
            <person name="Berges J.A."/>
            <person name="Brownlee C."/>
            <person name="Cadoret J.P."/>
            <person name="Chiovitti A."/>
            <person name="Choi C.J."/>
            <person name="Coesel S."/>
            <person name="De Martino A."/>
            <person name="Detter J.C."/>
            <person name="Durkin C."/>
            <person name="Falciatore A."/>
            <person name="Fournet J."/>
            <person name="Haruta M."/>
            <person name="Huysman M.J."/>
            <person name="Jenkins B.D."/>
            <person name="Jiroutova K."/>
            <person name="Jorgensen R.E."/>
            <person name="Joubert Y."/>
            <person name="Kaplan A."/>
            <person name="Kroger N."/>
            <person name="Kroth P.G."/>
            <person name="La Roche J."/>
            <person name="Lindquist E."/>
            <person name="Lommer M."/>
            <person name="Martin-Jezequel V."/>
            <person name="Lopez P.J."/>
            <person name="Lucas S."/>
            <person name="Mangogna M."/>
            <person name="McGinnis K."/>
            <person name="Medlin L.K."/>
            <person name="Montsant A."/>
            <person name="Oudot-Le Secq M.P."/>
            <person name="Napoli C."/>
            <person name="Obornik M."/>
            <person name="Parker M.S."/>
            <person name="Petit J.L."/>
            <person name="Porcel B.M."/>
            <person name="Poulsen N."/>
            <person name="Robison M."/>
            <person name="Rychlewski L."/>
            <person name="Rynearson T.A."/>
            <person name="Schmutz J."/>
            <person name="Shapiro H."/>
            <person name="Siaut M."/>
            <person name="Stanley M."/>
            <person name="Sussman M.R."/>
            <person name="Taylor A.R."/>
            <person name="Vardi A."/>
            <person name="von Dassow P."/>
            <person name="Vyverman W."/>
            <person name="Willis A."/>
            <person name="Wyrwicz L.S."/>
            <person name="Rokhsar D.S."/>
            <person name="Weissenbach J."/>
            <person name="Armbrust E.V."/>
            <person name="Green B.R."/>
            <person name="Van de Peer Y."/>
            <person name="Grigoriev I.V."/>
        </authorList>
    </citation>
    <scope>NUCLEOTIDE SEQUENCE [LARGE SCALE GENOMIC DNA]</scope>
    <source>
        <strain evidence="3 4">CCMP1335</strain>
    </source>
</reference>
<dbReference type="GO" id="GO:0006307">
    <property type="term" value="P:DNA alkylation repair"/>
    <property type="evidence" value="ECO:0000318"/>
    <property type="project" value="GO_Central"/>
</dbReference>
<dbReference type="PaxDb" id="35128-Thaps6486"/>
<dbReference type="EMBL" id="CM000643">
    <property type="protein sequence ID" value="EED91717.1"/>
    <property type="molecule type" value="Genomic_DNA"/>
</dbReference>
<feature type="binding site" evidence="1">
    <location>
        <position position="295"/>
    </location>
    <ligand>
        <name>2-oxoglutarate</name>
        <dbReference type="ChEBI" id="CHEBI:16810"/>
    </ligand>
</feature>
<accession>B8C4G3</accession>
<dbReference type="InterPro" id="IPR027450">
    <property type="entry name" value="AlkB-like"/>
</dbReference>
<dbReference type="PANTHER" id="PTHR31573:SF1">
    <property type="entry name" value="DNA OXIDATIVE DEMETHYLASE ALKBH2"/>
    <property type="match status" value="1"/>
</dbReference>
<dbReference type="InterPro" id="IPR005123">
    <property type="entry name" value="Oxoglu/Fe-dep_dioxygenase_dom"/>
</dbReference>
<feature type="binding site" evidence="1">
    <location>
        <begin position="116"/>
        <end position="118"/>
    </location>
    <ligand>
        <name>substrate</name>
    </ligand>
</feature>
<dbReference type="InParanoid" id="B8C4G3"/>
<sequence length="318" mass="35327">MSGAGQRSDKVSGQATLLALWKGGGDAVGHSVASRKRIRDAASFKSSSSSNTAVAPLFQAKRKAALPQWENSSLLNAPMLLLRSTIGGTKSSQRKATRETLASLSDWDDNVTFTAFGKQCKMRRRICQYSTGGAISYSYSGLKDVVAPEFPRALYDIKCQVEDLLLDHITNGLDTDGGTANLKKNRTIAPEFVNLLKTINNEKKNGQRRTEIFNYCLLNHYRSGEEYMSYHTDDESSLDPHSPIASVSLGVARNFDIRQRKMKGSDGRRPRLARISLGDGDLLLMFPPMQDHYEHAVPIEKRVVGDRINLTFRRIVTK</sequence>
<dbReference type="GO" id="GO:0051747">
    <property type="term" value="F:cytosine C-5 DNA demethylase activity"/>
    <property type="evidence" value="ECO:0000318"/>
    <property type="project" value="GO_Central"/>
</dbReference>
<feature type="binding site" evidence="1">
    <location>
        <begin position="137"/>
        <end position="139"/>
    </location>
    <ligand>
        <name>substrate</name>
    </ligand>
</feature>
<feature type="binding site" evidence="1">
    <location>
        <position position="231"/>
    </location>
    <ligand>
        <name>2-oxoglutarate</name>
        <dbReference type="ChEBI" id="CHEBI:16810"/>
    </ligand>
</feature>
<evidence type="ECO:0000259" key="2">
    <source>
        <dbReference type="PROSITE" id="PS51471"/>
    </source>
</evidence>
<dbReference type="AlphaFoldDB" id="B8C4G3"/>
<dbReference type="SUPFAM" id="SSF51197">
    <property type="entry name" value="Clavaminate synthase-like"/>
    <property type="match status" value="1"/>
</dbReference>
<dbReference type="Pfam" id="PF13532">
    <property type="entry name" value="2OG-FeII_Oxy_2"/>
    <property type="match status" value="1"/>
</dbReference>
<dbReference type="Gene3D" id="2.60.120.590">
    <property type="entry name" value="Alpha-ketoglutarate-dependent dioxygenase AlkB-like"/>
    <property type="match status" value="1"/>
</dbReference>
<dbReference type="eggNOG" id="ENOG502QW9E">
    <property type="taxonomic scope" value="Eukaryota"/>
</dbReference>
<feature type="binding site" evidence="1">
    <location>
        <position position="234"/>
    </location>
    <ligand>
        <name>substrate</name>
    </ligand>
</feature>
<dbReference type="Proteomes" id="UP000001449">
    <property type="component" value="Chromosome 6"/>
</dbReference>
<dbReference type="OMA" id="MRRRICQ"/>
<gene>
    <name evidence="3" type="ORF">THAPSDRAFT_6486</name>
</gene>
<feature type="domain" description="Fe2OG dioxygenase" evidence="2">
    <location>
        <begin position="212"/>
        <end position="316"/>
    </location>
</feature>
<evidence type="ECO:0000256" key="1">
    <source>
        <dbReference type="PIRSR" id="PIRSR632852-1"/>
    </source>
</evidence>
<dbReference type="GO" id="GO:0035516">
    <property type="term" value="F:broad specificity oxidative DNA demethylase activity"/>
    <property type="evidence" value="ECO:0000318"/>
    <property type="project" value="GO_Central"/>
</dbReference>
<feature type="binding site" evidence="1">
    <location>
        <position position="313"/>
    </location>
    <ligand>
        <name>2-oxoglutarate</name>
        <dbReference type="ChEBI" id="CHEBI:16810"/>
    </ligand>
</feature>
<feature type="binding site" evidence="1">
    <location>
        <position position="219"/>
    </location>
    <ligand>
        <name>2-oxoglutarate</name>
        <dbReference type="ChEBI" id="CHEBI:16810"/>
    </ligand>
</feature>
<dbReference type="GeneID" id="7442787"/>
<name>B8C4G3_THAPS</name>
<proteinExistence type="predicted"/>
<dbReference type="InterPro" id="IPR037151">
    <property type="entry name" value="AlkB-like_sf"/>
</dbReference>
<evidence type="ECO:0000313" key="4">
    <source>
        <dbReference type="Proteomes" id="UP000001449"/>
    </source>
</evidence>
<feature type="binding site" evidence="1">
    <location>
        <position position="221"/>
    </location>
    <ligand>
        <name>2-oxoglutarate</name>
        <dbReference type="ChEBI" id="CHEBI:16810"/>
    </ligand>
</feature>
<feature type="binding site" evidence="1">
    <location>
        <position position="307"/>
    </location>
    <ligand>
        <name>2-oxoglutarate</name>
        <dbReference type="ChEBI" id="CHEBI:16810"/>
    </ligand>
</feature>
<evidence type="ECO:0000313" key="3">
    <source>
        <dbReference type="EMBL" id="EED91717.1"/>
    </source>
</evidence>
<organism evidence="3 4">
    <name type="scientific">Thalassiosira pseudonana</name>
    <name type="common">Marine diatom</name>
    <name type="synonym">Cyclotella nana</name>
    <dbReference type="NCBI Taxonomy" id="35128"/>
    <lineage>
        <taxon>Eukaryota</taxon>
        <taxon>Sar</taxon>
        <taxon>Stramenopiles</taxon>
        <taxon>Ochrophyta</taxon>
        <taxon>Bacillariophyta</taxon>
        <taxon>Coscinodiscophyceae</taxon>
        <taxon>Thalassiosirophycidae</taxon>
        <taxon>Thalassiosirales</taxon>
        <taxon>Thalassiosiraceae</taxon>
        <taxon>Thalassiosira</taxon>
    </lineage>
</organism>
<keyword evidence="4" id="KW-1185">Reference proteome</keyword>
<dbReference type="RefSeq" id="XP_002291610.1">
    <property type="nucleotide sequence ID" value="XM_002291574.1"/>
</dbReference>
<feature type="binding site" evidence="1">
    <location>
        <position position="311"/>
    </location>
    <ligand>
        <name>2-oxoglutarate</name>
        <dbReference type="ChEBI" id="CHEBI:16810"/>
    </ligand>
</feature>
<protein>
    <recommendedName>
        <fullName evidence="2">Fe2OG dioxygenase domain-containing protein</fullName>
    </recommendedName>
</protein>
<dbReference type="HOGENOM" id="CLU_875755_0_0_1"/>
<dbReference type="PANTHER" id="PTHR31573">
    <property type="entry name" value="ALPHA-KETOGLUTARATE-DEPENDENT DIOXYGENASE ALKB HOMOLOG 2"/>
    <property type="match status" value="1"/>
</dbReference>
<dbReference type="PROSITE" id="PS51471">
    <property type="entry name" value="FE2OG_OXY"/>
    <property type="match status" value="1"/>
</dbReference>
<dbReference type="STRING" id="35128.B8C4G3"/>